<dbReference type="AlphaFoldDB" id="A0A7G9YPE9"/>
<name>A0A7G9YPE9_9EURY</name>
<feature type="compositionally biased region" description="Low complexity" evidence="2">
    <location>
        <begin position="285"/>
        <end position="297"/>
    </location>
</feature>
<dbReference type="Gene3D" id="3.40.228.10">
    <property type="entry name" value="Dimethylsulfoxide Reductase, domain 2"/>
    <property type="match status" value="1"/>
</dbReference>
<dbReference type="PIRSF" id="PIRSF005646">
    <property type="entry name" value="FwdB"/>
    <property type="match status" value="1"/>
</dbReference>
<dbReference type="PANTHER" id="PTHR43105">
    <property type="entry name" value="RESPIRATORY NITRATE REDUCTASE"/>
    <property type="match status" value="1"/>
</dbReference>
<gene>
    <name evidence="3" type="ORF">HMIKAMFF_00043</name>
</gene>
<evidence type="ECO:0008006" key="4">
    <source>
        <dbReference type="Google" id="ProtNLM"/>
    </source>
</evidence>
<dbReference type="EMBL" id="MT631398">
    <property type="protein sequence ID" value="QNO49883.1"/>
    <property type="molecule type" value="Genomic_DNA"/>
</dbReference>
<dbReference type="CDD" id="cd02761">
    <property type="entry name" value="MopB_FmdB-FwdB"/>
    <property type="match status" value="1"/>
</dbReference>
<dbReference type="GO" id="GO:0016020">
    <property type="term" value="C:membrane"/>
    <property type="evidence" value="ECO:0007669"/>
    <property type="project" value="TreeGrafter"/>
</dbReference>
<dbReference type="GO" id="GO:0015948">
    <property type="term" value="P:methanogenesis"/>
    <property type="evidence" value="ECO:0007669"/>
    <property type="project" value="InterPro"/>
</dbReference>
<evidence type="ECO:0000313" key="3">
    <source>
        <dbReference type="EMBL" id="QNO49883.1"/>
    </source>
</evidence>
<sequence length="389" mass="42506">MVCTGCALLCDDTRIEKNECRHACRIGDAHITSTNQIDPMVNQSPVDIDTAIKSAAEILVSSEKPVFVGFGNSVTEAQAIGIKLAEKVGAEIKTFHTGIFDDILNGRVKTCTLPEVRDYADVIVFLGCDPMNTHPRLLSRYAYYPRGEKRQHGWEEDRTAITIDLRFSHTASICKDAHTIDPHRQIEFMDALMDALSNKVPKTTYDKKRILKLAGTLKKAEFGVIFAGTGASAPPRDGTVRLMDRLNESSDFRLLPLAPGYNLRSIAEQLRQRCNRPGDDDGDAVDSGSSSDASNGGRDLHEADCILCLGFDLMNSLPPHGINGKMIVIDPNETLTSRYADVVIPCAAGGIDCTGSAVRMDGETVEVPMIRESERLSDGAILKRLLEVV</sequence>
<keyword evidence="1" id="KW-0560">Oxidoreductase</keyword>
<evidence type="ECO:0000256" key="2">
    <source>
        <dbReference type="SAM" id="MobiDB-lite"/>
    </source>
</evidence>
<dbReference type="PANTHER" id="PTHR43105:SF14">
    <property type="entry name" value="FORMATE DEHYDROGENASE H"/>
    <property type="match status" value="1"/>
</dbReference>
<proteinExistence type="predicted"/>
<organism evidence="3">
    <name type="scientific">Candidatus Methanogaster sp. ANME-2c ERB4</name>
    <dbReference type="NCBI Taxonomy" id="2759911"/>
    <lineage>
        <taxon>Archaea</taxon>
        <taxon>Methanobacteriati</taxon>
        <taxon>Methanobacteriota</taxon>
        <taxon>Stenosarchaea group</taxon>
        <taxon>Methanomicrobia</taxon>
        <taxon>Methanosarcinales</taxon>
        <taxon>ANME-2 cluster</taxon>
        <taxon>Candidatus Methanogasteraceae</taxon>
        <taxon>Candidatus Methanogaster</taxon>
    </lineage>
</organism>
<feature type="region of interest" description="Disordered" evidence="2">
    <location>
        <begin position="273"/>
        <end position="297"/>
    </location>
</feature>
<evidence type="ECO:0000256" key="1">
    <source>
        <dbReference type="ARBA" id="ARBA00023002"/>
    </source>
</evidence>
<accession>A0A7G9YPE9</accession>
<dbReference type="SUPFAM" id="SSF53706">
    <property type="entry name" value="Formate dehydrogenase/DMSO reductase, domains 1-3"/>
    <property type="match status" value="1"/>
</dbReference>
<dbReference type="GO" id="GO:0018493">
    <property type="term" value="F:formylmethanofuran dehydrogenase activity"/>
    <property type="evidence" value="ECO:0007669"/>
    <property type="project" value="InterPro"/>
</dbReference>
<reference evidence="3" key="1">
    <citation type="submission" date="2020-06" db="EMBL/GenBank/DDBJ databases">
        <title>Unique genomic features of the anaerobic methanotrophic archaea.</title>
        <authorList>
            <person name="Chadwick G.L."/>
            <person name="Skennerton C.T."/>
            <person name="Laso-Perez R."/>
            <person name="Leu A.O."/>
            <person name="Speth D.R."/>
            <person name="Yu H."/>
            <person name="Morgan-Lang C."/>
            <person name="Hatzenpichler R."/>
            <person name="Goudeau D."/>
            <person name="Malmstrom R."/>
            <person name="Brazelton W.J."/>
            <person name="Woyke T."/>
            <person name="Hallam S.J."/>
            <person name="Tyson G.W."/>
            <person name="Wegener G."/>
            <person name="Boetius A."/>
            <person name="Orphan V."/>
        </authorList>
    </citation>
    <scope>NUCLEOTIDE SEQUENCE</scope>
</reference>
<dbReference type="InterPro" id="IPR050123">
    <property type="entry name" value="Prok_molybdopt-oxidoreductase"/>
</dbReference>
<dbReference type="InterPro" id="IPR016457">
    <property type="entry name" value="Formylmethanofuran_DH_bsu"/>
</dbReference>
<dbReference type="GO" id="GO:0022904">
    <property type="term" value="P:respiratory electron transport chain"/>
    <property type="evidence" value="ECO:0007669"/>
    <property type="project" value="TreeGrafter"/>
</dbReference>
<dbReference type="GO" id="GO:0003954">
    <property type="term" value="F:NADH dehydrogenase activity"/>
    <property type="evidence" value="ECO:0007669"/>
    <property type="project" value="TreeGrafter"/>
</dbReference>
<protein>
    <recommendedName>
        <fullName evidence="4">Formylmethanofuran dehydrogenase subunit B</fullName>
    </recommendedName>
</protein>